<dbReference type="InterPro" id="IPR023796">
    <property type="entry name" value="Serpin_dom"/>
</dbReference>
<dbReference type="AlphaFoldDB" id="A0A4W3JBF8"/>
<evidence type="ECO:0000256" key="5">
    <source>
        <dbReference type="ARBA" id="ARBA00023180"/>
    </source>
</evidence>
<feature type="region of interest" description="Disordered" evidence="7">
    <location>
        <begin position="40"/>
        <end position="121"/>
    </location>
</feature>
<protein>
    <recommendedName>
        <fullName evidence="8">Serpin domain-containing protein</fullName>
    </recommendedName>
</protein>
<reference evidence="9" key="5">
    <citation type="submission" date="2025-09" db="UniProtKB">
        <authorList>
            <consortium name="Ensembl"/>
        </authorList>
    </citation>
    <scope>IDENTIFICATION</scope>
</reference>
<dbReference type="GeneTree" id="ENSGT00940000158386"/>
<accession>A0A4W3JBF8</accession>
<evidence type="ECO:0000313" key="10">
    <source>
        <dbReference type="Proteomes" id="UP000314986"/>
    </source>
</evidence>
<reference evidence="10" key="2">
    <citation type="journal article" date="2007" name="PLoS Biol.">
        <title>Survey sequencing and comparative analysis of the elephant shark (Callorhinchus milii) genome.</title>
        <authorList>
            <person name="Venkatesh B."/>
            <person name="Kirkness E.F."/>
            <person name="Loh Y.H."/>
            <person name="Halpern A.L."/>
            <person name="Lee A.P."/>
            <person name="Johnson J."/>
            <person name="Dandona N."/>
            <person name="Viswanathan L.D."/>
            <person name="Tay A."/>
            <person name="Venter J.C."/>
            <person name="Strausberg R.L."/>
            <person name="Brenner S."/>
        </authorList>
    </citation>
    <scope>NUCLEOTIDE SEQUENCE [LARGE SCALE GENOMIC DNA]</scope>
</reference>
<dbReference type="Proteomes" id="UP000314986">
    <property type="component" value="Unassembled WGS sequence"/>
</dbReference>
<evidence type="ECO:0000313" key="9">
    <source>
        <dbReference type="Ensembl" id="ENSCMIP00000029695.1"/>
    </source>
</evidence>
<dbReference type="GO" id="GO:0051918">
    <property type="term" value="P:negative regulation of fibrinolysis"/>
    <property type="evidence" value="ECO:0007669"/>
    <property type="project" value="InterPro"/>
</dbReference>
<gene>
    <name evidence="9" type="primary">serpinf2b</name>
</gene>
<dbReference type="InterPro" id="IPR036186">
    <property type="entry name" value="Serpin_sf"/>
</dbReference>
<dbReference type="InterPro" id="IPR042178">
    <property type="entry name" value="Serpin_sf_1"/>
</dbReference>
<dbReference type="FunFam" id="3.30.497.10:FF:000003">
    <property type="entry name" value="Serpin family F member 1"/>
    <property type="match status" value="1"/>
</dbReference>
<evidence type="ECO:0000256" key="7">
    <source>
        <dbReference type="SAM" id="MobiDB-lite"/>
    </source>
</evidence>
<dbReference type="Pfam" id="PF00079">
    <property type="entry name" value="Serpin"/>
    <property type="match status" value="1"/>
</dbReference>
<dbReference type="PROSITE" id="PS00284">
    <property type="entry name" value="SERPIN"/>
    <property type="match status" value="1"/>
</dbReference>
<keyword evidence="10" id="KW-1185">Reference proteome</keyword>
<dbReference type="InterPro" id="IPR023795">
    <property type="entry name" value="Serpin_CS"/>
</dbReference>
<sequence length="513" mass="58059">MPLMLHQLIRGHILQKPQGRGMDYRLIIALLLCFIRPSKSTEVSDPSKDEFSVTEQPVTLKSLPLDHTQSPHTESSTGSCMCTEEPGTSVSDKEPKPTQTPQEFQALASQPKPEVKPEDCSSSVTREQMESLGNAITDFGMDLFKKLLNETSKPNIVISPLSITLGLAQLALGSMNQTESQLRRTLHFNSFPCAHHSLRLMQKEFTNQALQIASRIYVKKGFHIKDEFVQTLEKYYKSQTQLLKGKSADDTKAINKWVEEVTKGKIKEFLREVPSNIILLLLNAIHFKGYWKAKFDPSVTAEGLFYAEDGKSFPVQMMQHPKYPLSVFMDDNLNVEVAKFSFKQNMSLIVIIPIMDSNISSVASELNIQELLPRFPRTKNIMVKLPKLDVDYDVDLNNVLKELGLGVIFSHPDFSRISDQPLFVSSVKHKATLELKEEGVEAAAATVVAMSRSFSMFSINRPFIFLIRDDHFGIPLFLGSIKNPQPRYHKKAQYQPYMSYDEDLRSEKLLGPK</sequence>
<evidence type="ECO:0000259" key="8">
    <source>
        <dbReference type="SMART" id="SM00093"/>
    </source>
</evidence>
<evidence type="ECO:0000256" key="6">
    <source>
        <dbReference type="RuleBase" id="RU000411"/>
    </source>
</evidence>
<comment type="subcellular location">
    <subcellularLocation>
        <location evidence="1">Secreted</location>
    </subcellularLocation>
</comment>
<keyword evidence="5" id="KW-0325">Glycoprotein</keyword>
<dbReference type="SUPFAM" id="SSF56574">
    <property type="entry name" value="Serpins"/>
    <property type="match status" value="1"/>
</dbReference>
<dbReference type="InterPro" id="IPR000215">
    <property type="entry name" value="Serpin_fam"/>
</dbReference>
<reference evidence="9" key="4">
    <citation type="submission" date="2025-08" db="UniProtKB">
        <authorList>
            <consortium name="Ensembl"/>
        </authorList>
    </citation>
    <scope>IDENTIFICATION</scope>
</reference>
<dbReference type="GO" id="GO:0005615">
    <property type="term" value="C:extracellular space"/>
    <property type="evidence" value="ECO:0007669"/>
    <property type="project" value="InterPro"/>
</dbReference>
<reference evidence="10" key="3">
    <citation type="journal article" date="2014" name="Nature">
        <title>Elephant shark genome provides unique insights into gnathostome evolution.</title>
        <authorList>
            <consortium name="International Elephant Shark Genome Sequencing Consortium"/>
            <person name="Venkatesh B."/>
            <person name="Lee A.P."/>
            <person name="Ravi V."/>
            <person name="Maurya A.K."/>
            <person name="Lian M.M."/>
            <person name="Swann J.B."/>
            <person name="Ohta Y."/>
            <person name="Flajnik M.F."/>
            <person name="Sutoh Y."/>
            <person name="Kasahara M."/>
            <person name="Hoon S."/>
            <person name="Gangu V."/>
            <person name="Roy S.W."/>
            <person name="Irimia M."/>
            <person name="Korzh V."/>
            <person name="Kondrychyn I."/>
            <person name="Lim Z.W."/>
            <person name="Tay B.H."/>
            <person name="Tohari S."/>
            <person name="Kong K.W."/>
            <person name="Ho S."/>
            <person name="Lorente-Galdos B."/>
            <person name="Quilez J."/>
            <person name="Marques-Bonet T."/>
            <person name="Raney B.J."/>
            <person name="Ingham P.W."/>
            <person name="Tay A."/>
            <person name="Hillier L.W."/>
            <person name="Minx P."/>
            <person name="Boehm T."/>
            <person name="Wilson R.K."/>
            <person name="Brenner S."/>
            <person name="Warren W.C."/>
        </authorList>
    </citation>
    <scope>NUCLEOTIDE SEQUENCE [LARGE SCALE GENOMIC DNA]</scope>
</reference>
<dbReference type="InterPro" id="IPR033833">
    <property type="entry name" value="Alpha2AP_serpin_dom"/>
</dbReference>
<dbReference type="GO" id="GO:0004867">
    <property type="term" value="F:serine-type endopeptidase inhibitor activity"/>
    <property type="evidence" value="ECO:0007669"/>
    <property type="project" value="InterPro"/>
</dbReference>
<evidence type="ECO:0000256" key="1">
    <source>
        <dbReference type="ARBA" id="ARBA00004613"/>
    </source>
</evidence>
<dbReference type="PANTHER" id="PTHR11461">
    <property type="entry name" value="SERINE PROTEASE INHIBITOR, SERPIN"/>
    <property type="match status" value="1"/>
</dbReference>
<dbReference type="Gene3D" id="2.30.39.10">
    <property type="entry name" value="Alpha-1-antitrypsin, domain 1"/>
    <property type="match status" value="1"/>
</dbReference>
<dbReference type="Gene3D" id="3.30.497.10">
    <property type="entry name" value="Antithrombin, subunit I, domain 2"/>
    <property type="match status" value="1"/>
</dbReference>
<comment type="similarity">
    <text evidence="2 6">Belongs to the serpin family.</text>
</comment>
<feature type="domain" description="Serpin" evidence="8">
    <location>
        <begin position="141"/>
        <end position="484"/>
    </location>
</feature>
<evidence type="ECO:0000256" key="2">
    <source>
        <dbReference type="ARBA" id="ARBA00009500"/>
    </source>
</evidence>
<feature type="compositionally biased region" description="Polar residues" evidence="7">
    <location>
        <begin position="67"/>
        <end position="90"/>
    </location>
</feature>
<name>A0A4W3JBF8_CALMI</name>
<keyword evidence="3" id="KW-0964">Secreted</keyword>
<evidence type="ECO:0000256" key="3">
    <source>
        <dbReference type="ARBA" id="ARBA00022525"/>
    </source>
</evidence>
<reference evidence="10" key="1">
    <citation type="journal article" date="2006" name="Science">
        <title>Ancient noncoding elements conserved in the human genome.</title>
        <authorList>
            <person name="Venkatesh B."/>
            <person name="Kirkness E.F."/>
            <person name="Loh Y.H."/>
            <person name="Halpern A.L."/>
            <person name="Lee A.P."/>
            <person name="Johnson J."/>
            <person name="Dandona N."/>
            <person name="Viswanathan L.D."/>
            <person name="Tay A."/>
            <person name="Venter J.C."/>
            <person name="Strausberg R.L."/>
            <person name="Brenner S."/>
        </authorList>
    </citation>
    <scope>NUCLEOTIDE SEQUENCE [LARGE SCALE GENOMIC DNA]</scope>
</reference>
<dbReference type="CDD" id="cd02053">
    <property type="entry name" value="serpinF2_A2AP"/>
    <property type="match status" value="1"/>
</dbReference>
<proteinExistence type="inferred from homology"/>
<dbReference type="PANTHER" id="PTHR11461:SF20">
    <property type="entry name" value="ALPHA-2-ANTIPLASMIN"/>
    <property type="match status" value="1"/>
</dbReference>
<dbReference type="Ensembl" id="ENSCMIT00000030161.1">
    <property type="protein sequence ID" value="ENSCMIP00000029695.1"/>
    <property type="gene ID" value="ENSCMIG00000012819.1"/>
</dbReference>
<keyword evidence="4" id="KW-0732">Signal</keyword>
<dbReference type="InterPro" id="IPR042185">
    <property type="entry name" value="Serpin_sf_2"/>
</dbReference>
<organism evidence="9 10">
    <name type="scientific">Callorhinchus milii</name>
    <name type="common">Ghost shark</name>
    <dbReference type="NCBI Taxonomy" id="7868"/>
    <lineage>
        <taxon>Eukaryota</taxon>
        <taxon>Metazoa</taxon>
        <taxon>Chordata</taxon>
        <taxon>Craniata</taxon>
        <taxon>Vertebrata</taxon>
        <taxon>Chondrichthyes</taxon>
        <taxon>Holocephali</taxon>
        <taxon>Chimaeriformes</taxon>
        <taxon>Callorhinchidae</taxon>
        <taxon>Callorhinchus</taxon>
    </lineage>
</organism>
<evidence type="ECO:0000256" key="4">
    <source>
        <dbReference type="ARBA" id="ARBA00022729"/>
    </source>
</evidence>
<dbReference type="SMART" id="SM00093">
    <property type="entry name" value="SERPIN"/>
    <property type="match status" value="1"/>
</dbReference>